<evidence type="ECO:0000313" key="6">
    <source>
        <dbReference type="EMBL" id="OPF80830.1"/>
    </source>
</evidence>
<dbReference type="InterPro" id="IPR009057">
    <property type="entry name" value="Homeodomain-like_sf"/>
</dbReference>
<dbReference type="InterPro" id="IPR018060">
    <property type="entry name" value="HTH_AraC"/>
</dbReference>
<dbReference type="PROSITE" id="PS00041">
    <property type="entry name" value="HTH_ARAC_FAMILY_1"/>
    <property type="match status" value="1"/>
</dbReference>
<evidence type="ECO:0000256" key="4">
    <source>
        <dbReference type="SAM" id="MobiDB-lite"/>
    </source>
</evidence>
<feature type="domain" description="HTH araC/xylS-type" evidence="5">
    <location>
        <begin position="244"/>
        <end position="342"/>
    </location>
</feature>
<evidence type="ECO:0000256" key="3">
    <source>
        <dbReference type="ARBA" id="ARBA00023163"/>
    </source>
</evidence>
<feature type="compositionally biased region" description="Pro residues" evidence="4">
    <location>
        <begin position="1"/>
        <end position="22"/>
    </location>
</feature>
<dbReference type="AlphaFoldDB" id="A0A1V4D7A7"/>
<dbReference type="SUPFAM" id="SSF52317">
    <property type="entry name" value="Class I glutamine amidotransferase-like"/>
    <property type="match status" value="1"/>
</dbReference>
<dbReference type="SUPFAM" id="SSF46689">
    <property type="entry name" value="Homeodomain-like"/>
    <property type="match status" value="2"/>
</dbReference>
<sequence length="359" mass="38539">MSPPKPQPQPQPPALSPSPSPPGTTDERHRVVVLALPGVIPFELGIPYRIFGKARSAGRRRLYEVVTCTPEPGLVPTDADFPIAVEAGPEALAEADTIVVPASYELGPVRQEGRMTEPLGAALAHARPGVRWVSICTGSFVLAAAGLLDGRPATTHWSSVDQFQRLFPTVRVDPNVLFVDDGDVLTSAGVASGIDLCLHLVRRDHGAAVANDVARRSLVPPHRDGGQAQYIPRPVPEPQQATTTAARAWALGRLDRPISLRELAAQESMSVRTFTRRFREEVGVSPGQWLTQQRVERARHLLEGTDLSVDQVTREAGFGSPASLRQHFQAAVGVAPTAYRRTFRAGAEAGTAPGAEART</sequence>
<dbReference type="PANTHER" id="PTHR43130">
    <property type="entry name" value="ARAC-FAMILY TRANSCRIPTIONAL REGULATOR"/>
    <property type="match status" value="1"/>
</dbReference>
<dbReference type="GO" id="GO:0003700">
    <property type="term" value="F:DNA-binding transcription factor activity"/>
    <property type="evidence" value="ECO:0007669"/>
    <property type="project" value="InterPro"/>
</dbReference>
<dbReference type="Gene3D" id="1.10.10.60">
    <property type="entry name" value="Homeodomain-like"/>
    <property type="match status" value="2"/>
</dbReference>
<dbReference type="SMART" id="SM00342">
    <property type="entry name" value="HTH_ARAC"/>
    <property type="match status" value="1"/>
</dbReference>
<evidence type="ECO:0000256" key="2">
    <source>
        <dbReference type="ARBA" id="ARBA00023125"/>
    </source>
</evidence>
<comment type="caution">
    <text evidence="6">The sequence shown here is derived from an EMBL/GenBank/DDBJ whole genome shotgun (WGS) entry which is preliminary data.</text>
</comment>
<dbReference type="PANTHER" id="PTHR43130:SF3">
    <property type="entry name" value="HTH-TYPE TRANSCRIPTIONAL REGULATOR RV1931C"/>
    <property type="match status" value="1"/>
</dbReference>
<dbReference type="InterPro" id="IPR029062">
    <property type="entry name" value="Class_I_gatase-like"/>
</dbReference>
<dbReference type="InterPro" id="IPR002818">
    <property type="entry name" value="DJ-1/PfpI"/>
</dbReference>
<keyword evidence="2" id="KW-0238">DNA-binding</keyword>
<gene>
    <name evidence="6" type="ORF">VT50_0211720</name>
</gene>
<organism evidence="6 7">
    <name type="scientific">Streptomyces antioxidans</name>
    <dbReference type="NCBI Taxonomy" id="1507734"/>
    <lineage>
        <taxon>Bacteria</taxon>
        <taxon>Bacillati</taxon>
        <taxon>Actinomycetota</taxon>
        <taxon>Actinomycetes</taxon>
        <taxon>Kitasatosporales</taxon>
        <taxon>Streptomycetaceae</taxon>
        <taxon>Streptomyces</taxon>
    </lineage>
</organism>
<dbReference type="GO" id="GO:0043565">
    <property type="term" value="F:sequence-specific DNA binding"/>
    <property type="evidence" value="ECO:0007669"/>
    <property type="project" value="InterPro"/>
</dbReference>
<dbReference type="Proteomes" id="UP000033615">
    <property type="component" value="Unassembled WGS sequence"/>
</dbReference>
<proteinExistence type="predicted"/>
<name>A0A1V4D7A7_9ACTN</name>
<keyword evidence="1" id="KW-0805">Transcription regulation</keyword>
<dbReference type="CDD" id="cd03137">
    <property type="entry name" value="GATase1_AraC_1"/>
    <property type="match status" value="1"/>
</dbReference>
<dbReference type="InterPro" id="IPR052158">
    <property type="entry name" value="INH-QAR"/>
</dbReference>
<evidence type="ECO:0000313" key="7">
    <source>
        <dbReference type="Proteomes" id="UP000033615"/>
    </source>
</evidence>
<evidence type="ECO:0000256" key="1">
    <source>
        <dbReference type="ARBA" id="ARBA00023015"/>
    </source>
</evidence>
<reference evidence="6" key="1">
    <citation type="submission" date="2016-12" db="EMBL/GenBank/DDBJ databases">
        <title>Genome sequence of Streptomyces antioxidans MUSC 164.</title>
        <authorList>
            <person name="Lee L.-H."/>
            <person name="Ser H.-L."/>
        </authorList>
    </citation>
    <scope>NUCLEOTIDE SEQUENCE [LARGE SCALE GENOMIC DNA]</scope>
    <source>
        <strain evidence="6">MUSC 164</strain>
    </source>
</reference>
<accession>A0A1V4D7A7</accession>
<keyword evidence="7" id="KW-1185">Reference proteome</keyword>
<dbReference type="InterPro" id="IPR018062">
    <property type="entry name" value="HTH_AraC-typ_CS"/>
</dbReference>
<evidence type="ECO:0000259" key="5">
    <source>
        <dbReference type="PROSITE" id="PS01124"/>
    </source>
</evidence>
<protein>
    <submittedName>
        <fullName evidence="6">AraC family transcriptional regulator</fullName>
    </submittedName>
</protein>
<feature type="region of interest" description="Disordered" evidence="4">
    <location>
        <begin position="219"/>
        <end position="239"/>
    </location>
</feature>
<dbReference type="OrthoDB" id="3194870at2"/>
<dbReference type="PROSITE" id="PS01124">
    <property type="entry name" value="HTH_ARAC_FAMILY_2"/>
    <property type="match status" value="1"/>
</dbReference>
<dbReference type="EMBL" id="LAKD02000028">
    <property type="protein sequence ID" value="OPF80830.1"/>
    <property type="molecule type" value="Genomic_DNA"/>
</dbReference>
<feature type="region of interest" description="Disordered" evidence="4">
    <location>
        <begin position="1"/>
        <end position="26"/>
    </location>
</feature>
<dbReference type="Gene3D" id="3.40.50.880">
    <property type="match status" value="1"/>
</dbReference>
<dbReference type="Pfam" id="PF01965">
    <property type="entry name" value="DJ-1_PfpI"/>
    <property type="match status" value="1"/>
</dbReference>
<keyword evidence="3" id="KW-0804">Transcription</keyword>
<dbReference type="Pfam" id="PF12833">
    <property type="entry name" value="HTH_18"/>
    <property type="match status" value="1"/>
</dbReference>